<dbReference type="SMART" id="SM00450">
    <property type="entry name" value="RHOD"/>
    <property type="match status" value="1"/>
</dbReference>
<dbReference type="EMBL" id="VYGV01000001">
    <property type="protein sequence ID" value="NWF43732.1"/>
    <property type="molecule type" value="Genomic_DNA"/>
</dbReference>
<protein>
    <recommendedName>
        <fullName evidence="1">Rhodanese domain-containing protein</fullName>
    </recommendedName>
</protein>
<evidence type="ECO:0000313" key="2">
    <source>
        <dbReference type="EMBL" id="NWF43732.1"/>
    </source>
</evidence>
<dbReference type="InterPro" id="IPR001763">
    <property type="entry name" value="Rhodanese-like_dom"/>
</dbReference>
<dbReference type="AlphaFoldDB" id="A0A7Y8GS12"/>
<organism evidence="2 3">
    <name type="scientific">Hydrogenophaga aromaticivorans</name>
    <dbReference type="NCBI Taxonomy" id="2610898"/>
    <lineage>
        <taxon>Bacteria</taxon>
        <taxon>Pseudomonadati</taxon>
        <taxon>Pseudomonadota</taxon>
        <taxon>Betaproteobacteria</taxon>
        <taxon>Burkholderiales</taxon>
        <taxon>Comamonadaceae</taxon>
        <taxon>Hydrogenophaga</taxon>
    </lineage>
</organism>
<name>A0A7Y8GS12_9BURK</name>
<dbReference type="PROSITE" id="PS50206">
    <property type="entry name" value="RHODANESE_3"/>
    <property type="match status" value="1"/>
</dbReference>
<dbReference type="Gene3D" id="3.40.250.10">
    <property type="entry name" value="Rhodanese-like domain"/>
    <property type="match status" value="1"/>
</dbReference>
<sequence>METVDTNPSHAVSPAALAALLGQPDTPLILDVRRPERFAQNLYRLPLSQHVAPDALAGWMRHRTPQAVVLYCVYGHEVSQNAAAWLRAAGWDARYLLGGIEGGEPGVDAPDLLASWQATPAPRLRQRPDLGVTGVGRSRWITRERPKIDRIACPWLVRRFIDREAEFLFVPTGQVLEQAGHLNAIAFDLPGAPISHEGEHCSFDSLLGAFGLELPALQRLAHIVRGADTDRLDLAAPAAGLLAVSLGMSRRHADNDHALLAAMMPVYDALFAWYCDQLGGNAETHSWRPA</sequence>
<dbReference type="Proteomes" id="UP000545507">
    <property type="component" value="Unassembled WGS sequence"/>
</dbReference>
<dbReference type="Pfam" id="PF00581">
    <property type="entry name" value="Rhodanese"/>
    <property type="match status" value="1"/>
</dbReference>
<evidence type="ECO:0000259" key="1">
    <source>
        <dbReference type="PROSITE" id="PS50206"/>
    </source>
</evidence>
<reference evidence="2 3" key="1">
    <citation type="submission" date="2019-09" db="EMBL/GenBank/DDBJ databases">
        <title>Hydrogenophaga aromatica sp. nov., isolated from a para-xylene-degrading enrichment culture.</title>
        <authorList>
            <person name="Tancsics A."/>
            <person name="Banerjee S."/>
        </authorList>
    </citation>
    <scope>NUCLEOTIDE SEQUENCE [LARGE SCALE GENOMIC DNA]</scope>
    <source>
        <strain evidence="2 3">D2P1</strain>
    </source>
</reference>
<evidence type="ECO:0000313" key="3">
    <source>
        <dbReference type="Proteomes" id="UP000545507"/>
    </source>
</evidence>
<dbReference type="RefSeq" id="WP_177132104.1">
    <property type="nucleotide sequence ID" value="NZ_VYGV01000001.1"/>
</dbReference>
<dbReference type="InterPro" id="IPR018634">
    <property type="entry name" value="ChrB_C"/>
</dbReference>
<keyword evidence="3" id="KW-1185">Reference proteome</keyword>
<accession>A0A7Y8GS12</accession>
<proteinExistence type="predicted"/>
<feature type="domain" description="Rhodanese" evidence="1">
    <location>
        <begin position="23"/>
        <end position="112"/>
    </location>
</feature>
<dbReference type="Pfam" id="PF09828">
    <property type="entry name" value="ChrB_C"/>
    <property type="match status" value="1"/>
</dbReference>
<dbReference type="InterPro" id="IPR036873">
    <property type="entry name" value="Rhodanese-like_dom_sf"/>
</dbReference>
<comment type="caution">
    <text evidence="2">The sequence shown here is derived from an EMBL/GenBank/DDBJ whole genome shotgun (WGS) entry which is preliminary data.</text>
</comment>
<dbReference type="SUPFAM" id="SSF52821">
    <property type="entry name" value="Rhodanese/Cell cycle control phosphatase"/>
    <property type="match status" value="1"/>
</dbReference>
<gene>
    <name evidence="2" type="ORF">F3K02_00430</name>
</gene>